<evidence type="ECO:0000313" key="3">
    <source>
        <dbReference type="EMBL" id="KAE9385598.1"/>
    </source>
</evidence>
<organism evidence="3 4">
    <name type="scientific">Gymnopus androsaceus JB14</name>
    <dbReference type="NCBI Taxonomy" id="1447944"/>
    <lineage>
        <taxon>Eukaryota</taxon>
        <taxon>Fungi</taxon>
        <taxon>Dikarya</taxon>
        <taxon>Basidiomycota</taxon>
        <taxon>Agaricomycotina</taxon>
        <taxon>Agaricomycetes</taxon>
        <taxon>Agaricomycetidae</taxon>
        <taxon>Agaricales</taxon>
        <taxon>Marasmiineae</taxon>
        <taxon>Omphalotaceae</taxon>
        <taxon>Gymnopus</taxon>
    </lineage>
</organism>
<keyword evidence="2" id="KW-0472">Membrane</keyword>
<feature type="transmembrane region" description="Helical" evidence="2">
    <location>
        <begin position="243"/>
        <end position="266"/>
    </location>
</feature>
<name>A0A6A4GJA3_9AGAR</name>
<dbReference type="Proteomes" id="UP000799118">
    <property type="component" value="Unassembled WGS sequence"/>
</dbReference>
<evidence type="ECO:0000256" key="1">
    <source>
        <dbReference type="SAM" id="MobiDB-lite"/>
    </source>
</evidence>
<dbReference type="AlphaFoldDB" id="A0A6A4GJA3"/>
<dbReference type="OrthoDB" id="3226582at2759"/>
<reference evidence="3" key="1">
    <citation type="journal article" date="2019" name="Environ. Microbiol.">
        <title>Fungal ecological strategies reflected in gene transcription - a case study of two litter decomposers.</title>
        <authorList>
            <person name="Barbi F."/>
            <person name="Kohler A."/>
            <person name="Barry K."/>
            <person name="Baskaran P."/>
            <person name="Daum C."/>
            <person name="Fauchery L."/>
            <person name="Ihrmark K."/>
            <person name="Kuo A."/>
            <person name="LaButti K."/>
            <person name="Lipzen A."/>
            <person name="Morin E."/>
            <person name="Grigoriev I.V."/>
            <person name="Henrissat B."/>
            <person name="Lindahl B."/>
            <person name="Martin F."/>
        </authorList>
    </citation>
    <scope>NUCLEOTIDE SEQUENCE</scope>
    <source>
        <strain evidence="3">JB14</strain>
    </source>
</reference>
<feature type="transmembrane region" description="Helical" evidence="2">
    <location>
        <begin position="26"/>
        <end position="50"/>
    </location>
</feature>
<keyword evidence="4" id="KW-1185">Reference proteome</keyword>
<proteinExistence type="predicted"/>
<dbReference type="EMBL" id="ML769965">
    <property type="protein sequence ID" value="KAE9385598.1"/>
    <property type="molecule type" value="Genomic_DNA"/>
</dbReference>
<feature type="transmembrane region" description="Helical" evidence="2">
    <location>
        <begin position="62"/>
        <end position="86"/>
    </location>
</feature>
<evidence type="ECO:0000256" key="2">
    <source>
        <dbReference type="SAM" id="Phobius"/>
    </source>
</evidence>
<feature type="transmembrane region" description="Helical" evidence="2">
    <location>
        <begin position="149"/>
        <end position="172"/>
    </location>
</feature>
<feature type="region of interest" description="Disordered" evidence="1">
    <location>
        <begin position="304"/>
        <end position="325"/>
    </location>
</feature>
<gene>
    <name evidence="3" type="ORF">BT96DRAFT_575227</name>
</gene>
<feature type="transmembrane region" description="Helical" evidence="2">
    <location>
        <begin position="112"/>
        <end position="137"/>
    </location>
</feature>
<sequence length="325" mass="36175">MSIEHSVITDGLISPTEYVEIVVRPFWVMTMFAFLFYGAYTVLFWIYIYLQLHQRGRKRPYFYQISLLCLYLLISTITILSTLSLYQYTISKTTLEAISNQPSFNPDSHYALFQYLACSSSGVFILANTVADAILLTRCYFIWDSRKSIVIGPAILCSINFGLEITAVVLEIEGDISVLTRSLRNGSPDNTAATMITLVVGASAIFANILLTGLIAGRIWRLSQIVNCYPESDKVNKTDSKQIYRLVTIMVESGALYPISIIAALVIELQLDLGVDRLNPVVAQMVGIAPTLILVRVDLGSSIENPQDQSKSTTSARLWRASPED</sequence>
<keyword evidence="2" id="KW-0812">Transmembrane</keyword>
<feature type="compositionally biased region" description="Polar residues" evidence="1">
    <location>
        <begin position="304"/>
        <end position="316"/>
    </location>
</feature>
<protein>
    <submittedName>
        <fullName evidence="3">Uncharacterized protein</fullName>
    </submittedName>
</protein>
<feature type="transmembrane region" description="Helical" evidence="2">
    <location>
        <begin position="192"/>
        <end position="216"/>
    </location>
</feature>
<accession>A0A6A4GJA3</accession>
<keyword evidence="2" id="KW-1133">Transmembrane helix</keyword>
<evidence type="ECO:0000313" key="4">
    <source>
        <dbReference type="Proteomes" id="UP000799118"/>
    </source>
</evidence>